<dbReference type="GO" id="GO:0016592">
    <property type="term" value="C:mediator complex"/>
    <property type="evidence" value="ECO:0007669"/>
    <property type="project" value="InterPro"/>
</dbReference>
<dbReference type="GO" id="GO:0003712">
    <property type="term" value="F:transcription coregulator activity"/>
    <property type="evidence" value="ECO:0007669"/>
    <property type="project" value="InterPro"/>
</dbReference>
<dbReference type="Gene3D" id="6.10.280.160">
    <property type="entry name" value="Mediator of RNA polymerase II transcription subunit 22"/>
    <property type="match status" value="1"/>
</dbReference>
<keyword evidence="8" id="KW-1185">Reference proteome</keyword>
<evidence type="ECO:0000313" key="7">
    <source>
        <dbReference type="EMBL" id="KAK6348199.1"/>
    </source>
</evidence>
<dbReference type="EMBL" id="JAVHNR010000003">
    <property type="protein sequence ID" value="KAK6348199.1"/>
    <property type="molecule type" value="Genomic_DNA"/>
</dbReference>
<protein>
    <recommendedName>
        <fullName evidence="9">Mediator of RNA polymerase II transcription subunit 22</fullName>
    </recommendedName>
</protein>
<gene>
    <name evidence="7" type="ORF">TWF718_006009</name>
</gene>
<dbReference type="GO" id="GO:0006357">
    <property type="term" value="P:regulation of transcription by RNA polymerase II"/>
    <property type="evidence" value="ECO:0007669"/>
    <property type="project" value="InterPro"/>
</dbReference>
<comment type="caution">
    <text evidence="7">The sequence shown here is derived from an EMBL/GenBank/DDBJ whole genome shotgun (WGS) entry which is preliminary data.</text>
</comment>
<sequence>MENPTYAAPSQSAVGISKLNGYQTNLLLRFQNIIELATEDTTDLTMAATQTHQIQVHTAAMIKTVEDLLTLTRALKEAWLFGQTGEDVADHNGDNSSRASASENEQIDGDAKFVVEWLRAKLREGNISGAIGDNDQEK</sequence>
<evidence type="ECO:0000256" key="1">
    <source>
        <dbReference type="ARBA" id="ARBA00004123"/>
    </source>
</evidence>
<feature type="region of interest" description="Disordered" evidence="6">
    <location>
        <begin position="86"/>
        <end position="107"/>
    </location>
</feature>
<feature type="compositionally biased region" description="Polar residues" evidence="6">
    <location>
        <begin position="94"/>
        <end position="104"/>
    </location>
</feature>
<keyword evidence="3" id="KW-0805">Transcription regulation</keyword>
<organism evidence="7 8">
    <name type="scientific">Orbilia javanica</name>
    <dbReference type="NCBI Taxonomy" id="47235"/>
    <lineage>
        <taxon>Eukaryota</taxon>
        <taxon>Fungi</taxon>
        <taxon>Dikarya</taxon>
        <taxon>Ascomycota</taxon>
        <taxon>Pezizomycotina</taxon>
        <taxon>Orbiliomycetes</taxon>
        <taxon>Orbiliales</taxon>
        <taxon>Orbiliaceae</taxon>
        <taxon>Orbilia</taxon>
    </lineage>
</organism>
<dbReference type="AlphaFoldDB" id="A0AAN8MSQ8"/>
<name>A0AAN8MSQ8_9PEZI</name>
<keyword evidence="5" id="KW-0539">Nucleus</keyword>
<evidence type="ECO:0000256" key="6">
    <source>
        <dbReference type="SAM" id="MobiDB-lite"/>
    </source>
</evidence>
<evidence type="ECO:0000256" key="4">
    <source>
        <dbReference type="ARBA" id="ARBA00023163"/>
    </source>
</evidence>
<evidence type="ECO:0000256" key="5">
    <source>
        <dbReference type="ARBA" id="ARBA00023242"/>
    </source>
</evidence>
<evidence type="ECO:0000256" key="2">
    <source>
        <dbReference type="ARBA" id="ARBA00005942"/>
    </source>
</evidence>
<proteinExistence type="inferred from homology"/>
<comment type="similarity">
    <text evidence="2">Belongs to the Mediator complex subunit 22 family.</text>
</comment>
<accession>A0AAN8MSQ8</accession>
<comment type="subcellular location">
    <subcellularLocation>
        <location evidence="1">Nucleus</location>
    </subcellularLocation>
</comment>
<dbReference type="InterPro" id="IPR009332">
    <property type="entry name" value="Med22"/>
</dbReference>
<evidence type="ECO:0000313" key="8">
    <source>
        <dbReference type="Proteomes" id="UP001313282"/>
    </source>
</evidence>
<evidence type="ECO:0000256" key="3">
    <source>
        <dbReference type="ARBA" id="ARBA00023015"/>
    </source>
</evidence>
<dbReference type="Proteomes" id="UP001313282">
    <property type="component" value="Unassembled WGS sequence"/>
</dbReference>
<reference evidence="7 8" key="1">
    <citation type="submission" date="2019-10" db="EMBL/GenBank/DDBJ databases">
        <authorList>
            <person name="Palmer J.M."/>
        </authorList>
    </citation>
    <scope>NUCLEOTIDE SEQUENCE [LARGE SCALE GENOMIC DNA]</scope>
    <source>
        <strain evidence="7 8">TWF718</strain>
    </source>
</reference>
<keyword evidence="4" id="KW-0804">Transcription</keyword>
<evidence type="ECO:0008006" key="9">
    <source>
        <dbReference type="Google" id="ProtNLM"/>
    </source>
</evidence>
<dbReference type="Pfam" id="PF06179">
    <property type="entry name" value="Med22"/>
    <property type="match status" value="1"/>
</dbReference>